<feature type="compositionally biased region" description="Low complexity" evidence="1">
    <location>
        <begin position="13"/>
        <end position="33"/>
    </location>
</feature>
<accession>A0A372NNL3</accession>
<dbReference type="InterPro" id="IPR025460">
    <property type="entry name" value="DUF4280"/>
</dbReference>
<keyword evidence="3" id="KW-1185">Reference proteome</keyword>
<dbReference type="Pfam" id="PF14107">
    <property type="entry name" value="DUF4280"/>
    <property type="match status" value="1"/>
</dbReference>
<dbReference type="RefSeq" id="WP_117394230.1">
    <property type="nucleotide sequence ID" value="NZ_QWDC01000007.1"/>
</dbReference>
<feature type="compositionally biased region" description="Polar residues" evidence="1">
    <location>
        <begin position="1"/>
        <end position="12"/>
    </location>
</feature>
<dbReference type="OrthoDB" id="1205067at2"/>
<dbReference type="Gene3D" id="3.90.1720.10">
    <property type="entry name" value="endopeptidase domain like (from Nostoc punctiforme)"/>
    <property type="match status" value="1"/>
</dbReference>
<feature type="compositionally biased region" description="Polar residues" evidence="1">
    <location>
        <begin position="34"/>
        <end position="43"/>
    </location>
</feature>
<dbReference type="SUPFAM" id="SSF54001">
    <property type="entry name" value="Cysteine proteinases"/>
    <property type="match status" value="1"/>
</dbReference>
<evidence type="ECO:0000313" key="3">
    <source>
        <dbReference type="Proteomes" id="UP000264217"/>
    </source>
</evidence>
<protein>
    <submittedName>
        <fullName evidence="2">DUF4280 domain-containing protein</fullName>
    </submittedName>
</protein>
<name>A0A372NNL3_9SPHI</name>
<reference evidence="2 3" key="1">
    <citation type="submission" date="2018-08" db="EMBL/GenBank/DDBJ databases">
        <title>Mucilaginibacter sp. MYSH2.</title>
        <authorList>
            <person name="Seo T."/>
        </authorList>
    </citation>
    <scope>NUCLEOTIDE SEQUENCE [LARGE SCALE GENOMIC DNA]</scope>
    <source>
        <strain evidence="2 3">MYSH2</strain>
    </source>
</reference>
<organism evidence="2 3">
    <name type="scientific">Mucilaginibacter conchicola</name>
    <dbReference type="NCBI Taxonomy" id="2303333"/>
    <lineage>
        <taxon>Bacteria</taxon>
        <taxon>Pseudomonadati</taxon>
        <taxon>Bacteroidota</taxon>
        <taxon>Sphingobacteriia</taxon>
        <taxon>Sphingobacteriales</taxon>
        <taxon>Sphingobacteriaceae</taxon>
        <taxon>Mucilaginibacter</taxon>
    </lineage>
</organism>
<dbReference type="AlphaFoldDB" id="A0A372NNL3"/>
<dbReference type="Proteomes" id="UP000264217">
    <property type="component" value="Unassembled WGS sequence"/>
</dbReference>
<feature type="region of interest" description="Disordered" evidence="1">
    <location>
        <begin position="1"/>
        <end position="49"/>
    </location>
</feature>
<dbReference type="EMBL" id="QWDC01000007">
    <property type="protein sequence ID" value="RFZ89975.1"/>
    <property type="molecule type" value="Genomic_DNA"/>
</dbReference>
<dbReference type="InterPro" id="IPR038765">
    <property type="entry name" value="Papain-like_cys_pep_sf"/>
</dbReference>
<proteinExistence type="predicted"/>
<comment type="caution">
    <text evidence="2">The sequence shown here is derived from an EMBL/GenBank/DDBJ whole genome shotgun (WGS) entry which is preliminary data.</text>
</comment>
<evidence type="ECO:0000256" key="1">
    <source>
        <dbReference type="SAM" id="MobiDB-lite"/>
    </source>
</evidence>
<sequence length="1133" mass="123801">MSWSTDPETLNTPNSGAETPAAAANNSTAETNGVQEQEPQQPAQDGGAPSQLLVCHGAKCTCDKAVDASPKPLKVLSHNKYFINDNGESKLIATTKENALPNLNFGQCKVPNPNNPSPCSAKLEWKDYYDHVQLPGGAYVLTEKSTAICTAKGGNIKIVQHGQQANITTQEVDKANAGAWEMNGPLVTEELIYTEEQYNNTDADGASVKSIEPLMYGSNQPVNTPVEFKANYNGKPTDAQKQGTNWIIYDPAGEPMQLRTDVGEKLKVAFNKPGTYLIEAYGKTAGDKKVTTAYTVKENEIGEVKTANGATTVRVQQPVSFTVGSLFDNLPLPGNTNNITWSVTKNGGVGTPQLLNETGPSTQVICNDEATYVVTANLDGIVKQSKVIEALKNGIKSVKASKESGRVNDTITFDVKDKFKISPALETEKAAVKWQCLDDKGKQVAEFSSKTGESITYKFEKPGTYTIQPYMIKPSSKVAVKVTIAQPALTKAQWEYPEGGRKNKTGWNEPSRPLLVFQSAEGLVIDLEFGFISKDNKATPISTLKGIKIPDNQTPDFKGHDFTPDRNKLKSSVKEGDLFYFKVIPQDKQYEIDNANIPQPQDKLKLITAEQIVSIEFLKDGKPVINAQYGDKMQCRIRTRNLSADKLNVQIYRQESRFGVDALRQDSLLLDGSYPISQGGLVVFDFTLNKAWEKNYSEKLHHFYAKISEKELFGSTSATLVAFKNDVPANGGKVMAGVQKVNNPGATGKCACKDQNLAWGNKIGCKERKKVIEVAGNLGVDPSWLMTVIALETARTFSPSIDNGVGYVGLVQFGKAAAETVGTTQDKLVKMSFVDQMDYVQKFLIGKKAKYKTLADLYLAVLYPSACGHGSEKDYVVLEGKAYKNNPAFFKEDDEYVDKIIKGKKVRVRGPKDGGKTYVWEVALTIQGVLTEGQGHRETTFSCGVGKSPEDDKNTDGVLEQMKTFVDKHVPYSQAGIRNENSEAGLAKVDCSETVALYLYKLGTMPKFQSISTGVMTTEKDFRKAIGSDNIDFVAGSKDKDFKPQRGDIFVWRSDGAGHTGIVYEYDAGKDVVTILEAIGSSGAVSESDQVKNGGYSGKGVSRTAKYTRTKGALYGHDGWCGYFRPKNYTKKL</sequence>
<gene>
    <name evidence="2" type="ORF">D0C36_23750</name>
</gene>
<evidence type="ECO:0000313" key="2">
    <source>
        <dbReference type="EMBL" id="RFZ89975.1"/>
    </source>
</evidence>